<evidence type="ECO:0000313" key="14">
    <source>
        <dbReference type="Ensembl" id="ENSACAP00000014158.4"/>
    </source>
</evidence>
<dbReference type="GO" id="GO:0048704">
    <property type="term" value="P:embryonic skeletal system morphogenesis"/>
    <property type="evidence" value="ECO:0007669"/>
    <property type="project" value="Ensembl"/>
</dbReference>
<evidence type="ECO:0000256" key="5">
    <source>
        <dbReference type="ARBA" id="ARBA00022782"/>
    </source>
</evidence>
<reference evidence="14 15" key="1">
    <citation type="submission" date="2009-12" db="EMBL/GenBank/DDBJ databases">
        <title>The Genome Sequence of Anolis carolinensis (Green Anole Lizard).</title>
        <authorList>
            <consortium name="The Genome Sequencing Platform"/>
            <person name="Di Palma F."/>
            <person name="Alfoldi J."/>
            <person name="Heiman D."/>
            <person name="Young S."/>
            <person name="Grabherr M."/>
            <person name="Johnson J."/>
            <person name="Lander E.S."/>
            <person name="Lindblad-Toh K."/>
        </authorList>
    </citation>
    <scope>NUCLEOTIDE SEQUENCE [LARGE SCALE GENOMIC DNA]</scope>
    <source>
        <strain evidence="14 15">JBL SC #1</strain>
    </source>
</reference>
<dbReference type="PANTHER" id="PTHR11534:SF3">
    <property type="entry name" value="MYOGENIC FACTOR 5"/>
    <property type="match status" value="1"/>
</dbReference>
<comment type="subcellular location">
    <subcellularLocation>
        <location evidence="1">Nucleus</location>
    </subcellularLocation>
</comment>
<evidence type="ECO:0000256" key="4">
    <source>
        <dbReference type="ARBA" id="ARBA00022541"/>
    </source>
</evidence>
<proteinExistence type="predicted"/>
<feature type="region of interest" description="Disordered" evidence="12">
    <location>
        <begin position="16"/>
        <end position="37"/>
    </location>
</feature>
<dbReference type="GO" id="GO:0000981">
    <property type="term" value="F:DNA-binding transcription factor activity, RNA polymerase II-specific"/>
    <property type="evidence" value="ECO:0000318"/>
    <property type="project" value="GO_Central"/>
</dbReference>
<keyword evidence="9" id="KW-0804">Transcription</keyword>
<dbReference type="GO" id="GO:0001503">
    <property type="term" value="P:ossification"/>
    <property type="evidence" value="ECO:0007669"/>
    <property type="project" value="Ensembl"/>
</dbReference>
<dbReference type="eggNOG" id="KOG3960">
    <property type="taxonomic scope" value="Eukaryota"/>
</dbReference>
<keyword evidence="4" id="KW-0517">Myogenesis</keyword>
<dbReference type="CDD" id="cd11411">
    <property type="entry name" value="bHLH_TS_MRF"/>
    <property type="match status" value="1"/>
</dbReference>
<dbReference type="SMART" id="SM00353">
    <property type="entry name" value="HLH"/>
    <property type="match status" value="1"/>
</dbReference>
<dbReference type="GO" id="GO:0001228">
    <property type="term" value="F:DNA-binding transcription activator activity, RNA polymerase II-specific"/>
    <property type="evidence" value="ECO:0007669"/>
    <property type="project" value="Ensembl"/>
</dbReference>
<dbReference type="PROSITE" id="PS50888">
    <property type="entry name" value="BHLH"/>
    <property type="match status" value="1"/>
</dbReference>
<dbReference type="InParanoid" id="G1KPV6"/>
<keyword evidence="7 11" id="KW-0238">DNA-binding</keyword>
<reference evidence="14" key="2">
    <citation type="submission" date="2025-08" db="UniProtKB">
        <authorList>
            <consortium name="Ensembl"/>
        </authorList>
    </citation>
    <scope>IDENTIFICATION</scope>
</reference>
<dbReference type="GO" id="GO:0005654">
    <property type="term" value="C:nucleoplasm"/>
    <property type="evidence" value="ECO:0007669"/>
    <property type="project" value="Ensembl"/>
</dbReference>
<dbReference type="GO" id="GO:0045663">
    <property type="term" value="P:positive regulation of myoblast differentiation"/>
    <property type="evidence" value="ECO:0000318"/>
    <property type="project" value="GO_Central"/>
</dbReference>
<evidence type="ECO:0000259" key="13">
    <source>
        <dbReference type="PROSITE" id="PS50888"/>
    </source>
</evidence>
<protein>
    <recommendedName>
        <fullName evidence="11">Myogenic factor</fullName>
    </recommendedName>
</protein>
<accession>G1KPV6</accession>
<dbReference type="RefSeq" id="XP_003221189.3">
    <property type="nucleotide sequence ID" value="XM_003221141.4"/>
</dbReference>
<dbReference type="GeneTree" id="ENSGT00950000182959"/>
<dbReference type="GO" id="GO:0030198">
    <property type="term" value="P:extracellular matrix organization"/>
    <property type="evidence" value="ECO:0007669"/>
    <property type="project" value="Ensembl"/>
</dbReference>
<feature type="compositionally biased region" description="Acidic residues" evidence="12">
    <location>
        <begin position="63"/>
        <end position="73"/>
    </location>
</feature>
<dbReference type="GO" id="GO:0000978">
    <property type="term" value="F:RNA polymerase II cis-regulatory region sequence-specific DNA binding"/>
    <property type="evidence" value="ECO:0000318"/>
    <property type="project" value="GO_Central"/>
</dbReference>
<dbReference type="InterPro" id="IPR036638">
    <property type="entry name" value="HLH_DNA-bd_sf"/>
</dbReference>
<dbReference type="GO" id="GO:0001502">
    <property type="term" value="P:cartilage condensation"/>
    <property type="evidence" value="ECO:0007669"/>
    <property type="project" value="Ensembl"/>
</dbReference>
<reference evidence="14" key="3">
    <citation type="submission" date="2025-09" db="UniProtKB">
        <authorList>
            <consortium name="Ensembl"/>
        </authorList>
    </citation>
    <scope>IDENTIFICATION</scope>
</reference>
<keyword evidence="8" id="KW-0010">Activator</keyword>
<evidence type="ECO:0000256" key="7">
    <source>
        <dbReference type="ARBA" id="ARBA00023125"/>
    </source>
</evidence>
<dbReference type="AlphaFoldDB" id="G1KPV6"/>
<evidence type="ECO:0000256" key="8">
    <source>
        <dbReference type="ARBA" id="ARBA00023159"/>
    </source>
</evidence>
<dbReference type="GO" id="GO:0046983">
    <property type="term" value="F:protein dimerization activity"/>
    <property type="evidence" value="ECO:0007669"/>
    <property type="project" value="InterPro"/>
</dbReference>
<evidence type="ECO:0000256" key="12">
    <source>
        <dbReference type="SAM" id="MobiDB-lite"/>
    </source>
</evidence>
<dbReference type="PANTHER" id="PTHR11534">
    <property type="entry name" value="MYOGENIC FACTOR"/>
    <property type="match status" value="1"/>
</dbReference>
<dbReference type="Pfam" id="PF00010">
    <property type="entry name" value="HLH"/>
    <property type="match status" value="1"/>
</dbReference>
<feature type="region of interest" description="Disordered" evidence="12">
    <location>
        <begin position="55"/>
        <end position="85"/>
    </location>
</feature>
<dbReference type="FunFam" id="4.10.280.10:FF:000005">
    <property type="entry name" value="Myogenic factor"/>
    <property type="match status" value="1"/>
</dbReference>
<dbReference type="Gene3D" id="4.10.280.10">
    <property type="entry name" value="Helix-loop-helix DNA-binding domain"/>
    <property type="match status" value="1"/>
</dbReference>
<dbReference type="HOGENOM" id="CLU_066887_1_0_1"/>
<feature type="domain" description="BHLH" evidence="13">
    <location>
        <begin position="111"/>
        <end position="163"/>
    </location>
</feature>
<evidence type="ECO:0000313" key="15">
    <source>
        <dbReference type="Proteomes" id="UP000001646"/>
    </source>
</evidence>
<dbReference type="InterPro" id="IPR002546">
    <property type="entry name" value="MyoD_N"/>
</dbReference>
<keyword evidence="15" id="KW-1185">Reference proteome</keyword>
<keyword evidence="6" id="KW-0805">Transcription regulation</keyword>
<dbReference type="InterPro" id="IPR039704">
    <property type="entry name" value="Myogenic_factor"/>
</dbReference>
<dbReference type="Pfam" id="PF01586">
    <property type="entry name" value="Basic"/>
    <property type="match status" value="1"/>
</dbReference>
<dbReference type="SMART" id="SM00520">
    <property type="entry name" value="BASIC"/>
    <property type="match status" value="1"/>
</dbReference>
<dbReference type="GO" id="GO:0035914">
    <property type="term" value="P:skeletal muscle cell differentiation"/>
    <property type="evidence" value="ECO:0000318"/>
    <property type="project" value="GO_Central"/>
</dbReference>
<keyword evidence="10 11" id="KW-0539">Nucleus</keyword>
<dbReference type="Proteomes" id="UP000001646">
    <property type="component" value="Chromosome 5"/>
</dbReference>
<dbReference type="InterPro" id="IPR022032">
    <property type="entry name" value="Myf5"/>
</dbReference>
<dbReference type="Ensembl" id="ENSACAT00000014448.4">
    <property type="protein sequence ID" value="ENSACAP00000014158.4"/>
    <property type="gene ID" value="ENSACAG00000014431.4"/>
</dbReference>
<dbReference type="GO" id="GO:0048743">
    <property type="term" value="P:positive regulation of skeletal muscle fiber development"/>
    <property type="evidence" value="ECO:0000318"/>
    <property type="project" value="GO_Central"/>
</dbReference>
<evidence type="ECO:0000256" key="10">
    <source>
        <dbReference type="ARBA" id="ARBA00023242"/>
    </source>
</evidence>
<evidence type="ECO:0000256" key="9">
    <source>
        <dbReference type="ARBA" id="ARBA00023163"/>
    </source>
</evidence>
<dbReference type="SUPFAM" id="SSF47459">
    <property type="entry name" value="HLH, helix-loop-helix DNA-binding domain"/>
    <property type="match status" value="1"/>
</dbReference>
<organism evidence="14 15">
    <name type="scientific">Anolis carolinensis</name>
    <name type="common">Green anole</name>
    <name type="synonym">American chameleon</name>
    <dbReference type="NCBI Taxonomy" id="28377"/>
    <lineage>
        <taxon>Eukaryota</taxon>
        <taxon>Metazoa</taxon>
        <taxon>Chordata</taxon>
        <taxon>Craniata</taxon>
        <taxon>Vertebrata</taxon>
        <taxon>Euteleostomi</taxon>
        <taxon>Lepidosauria</taxon>
        <taxon>Squamata</taxon>
        <taxon>Bifurcata</taxon>
        <taxon>Unidentata</taxon>
        <taxon>Episquamata</taxon>
        <taxon>Toxicofera</taxon>
        <taxon>Iguania</taxon>
        <taxon>Dactyloidae</taxon>
        <taxon>Anolis</taxon>
    </lineage>
</organism>
<dbReference type="GeneID" id="100563408"/>
<dbReference type="GO" id="GO:0060415">
    <property type="term" value="P:muscle tissue morphogenesis"/>
    <property type="evidence" value="ECO:0007669"/>
    <property type="project" value="Ensembl"/>
</dbReference>
<keyword evidence="5" id="KW-0221">Differentiation</keyword>
<name>G1KPV6_ANOCA</name>
<dbReference type="GO" id="GO:0043010">
    <property type="term" value="P:camera-type eye development"/>
    <property type="evidence" value="ECO:0007669"/>
    <property type="project" value="Ensembl"/>
</dbReference>
<dbReference type="GO" id="GO:0001952">
    <property type="term" value="P:regulation of cell-matrix adhesion"/>
    <property type="evidence" value="ECO:0007669"/>
    <property type="project" value="Ensembl"/>
</dbReference>
<evidence type="ECO:0000256" key="11">
    <source>
        <dbReference type="RuleBase" id="RU003428"/>
    </source>
</evidence>
<dbReference type="Bgee" id="ENSACAG00000014431">
    <property type="expression patterns" value="Expressed in skeletal muscle tissue and 4 other cell types or tissues"/>
</dbReference>
<dbReference type="GO" id="GO:0006357">
    <property type="term" value="P:regulation of transcription by RNA polymerase II"/>
    <property type="evidence" value="ECO:0000318"/>
    <property type="project" value="GO_Central"/>
</dbReference>
<keyword evidence="3" id="KW-0217">Developmental protein</keyword>
<dbReference type="Pfam" id="PF12232">
    <property type="entry name" value="Myf5"/>
    <property type="match status" value="1"/>
</dbReference>
<gene>
    <name evidence="14" type="primary">MYF5</name>
</gene>
<feature type="compositionally biased region" description="Low complexity" evidence="12">
    <location>
        <begin position="248"/>
        <end position="266"/>
    </location>
</feature>
<evidence type="ECO:0000256" key="1">
    <source>
        <dbReference type="ARBA" id="ARBA00004123"/>
    </source>
</evidence>
<comment type="subunit">
    <text evidence="2 11">Efficient DNA binding requires dimerization with another bHLH protein.</text>
</comment>
<feature type="region of interest" description="Disordered" evidence="12">
    <location>
        <begin position="243"/>
        <end position="277"/>
    </location>
</feature>
<dbReference type="GO" id="GO:0001756">
    <property type="term" value="P:somitogenesis"/>
    <property type="evidence" value="ECO:0007669"/>
    <property type="project" value="Ensembl"/>
</dbReference>
<dbReference type="InterPro" id="IPR011598">
    <property type="entry name" value="bHLH_dom"/>
</dbReference>
<sequence length="277" mass="29583">MLLWLLLAKGQPFLGPTRGYKAPSSQDIPKSPRMEEPSLLDAAAVAAFSFYDGGSSCLSSSPDQEDEEEEEEEEHVRAPSSGHAQGGGPCLLWACKACKKKAGGGGGGPGERRRAATLRERRRLKKVNQAFEALRRCTASGAPGQRLPKVEILRDAIRYIQSLQELLHDHYCRLGGSQPDSPVSSCSDGGLGECNSPMWSRRNSTYSSVYCSELPHEVSTALSSLDCLSSIVDRIASPDQAGLSLQDAAASPSPGASPLSQPGSPQSPHPKLIYHVL</sequence>
<dbReference type="STRING" id="28377.ENSACAP00000014158"/>
<evidence type="ECO:0000256" key="3">
    <source>
        <dbReference type="ARBA" id="ARBA00022473"/>
    </source>
</evidence>
<evidence type="ECO:0000256" key="6">
    <source>
        <dbReference type="ARBA" id="ARBA00023015"/>
    </source>
</evidence>
<evidence type="ECO:0000256" key="2">
    <source>
        <dbReference type="ARBA" id="ARBA00011571"/>
    </source>
</evidence>